<comment type="function">
    <text evidence="7 9">One of the primary rRNA binding proteins, it binds directly to 16S rRNA where it nucleates assembly of the head domain of the 30S subunit. Is located at the subunit interface close to the decoding center.</text>
</comment>
<dbReference type="GO" id="GO:0006412">
    <property type="term" value="P:translation"/>
    <property type="evidence" value="ECO:0007669"/>
    <property type="project" value="UniProtKB-UniRule"/>
</dbReference>
<dbReference type="Pfam" id="PF00177">
    <property type="entry name" value="Ribosomal_S7"/>
    <property type="match status" value="1"/>
</dbReference>
<comment type="subunit">
    <text evidence="2 7 9">Part of the 30S ribosomal subunit.</text>
</comment>
<dbReference type="InterPro" id="IPR036823">
    <property type="entry name" value="Ribosomal_uS7_dom_sf"/>
</dbReference>
<dbReference type="EMBL" id="DUIH01000011">
    <property type="protein sequence ID" value="HIH69581.1"/>
    <property type="molecule type" value="Genomic_DNA"/>
</dbReference>
<dbReference type="AlphaFoldDB" id="A0A832RWE0"/>
<dbReference type="InterPro" id="IPR005716">
    <property type="entry name" value="Ribosomal_uS7_euk/arc"/>
</dbReference>
<dbReference type="GO" id="GO:0015935">
    <property type="term" value="C:small ribosomal subunit"/>
    <property type="evidence" value="ECO:0007669"/>
    <property type="project" value="UniProtKB-UniRule"/>
</dbReference>
<accession>A0A832RWE0</accession>
<keyword evidence="5 7" id="KW-0689">Ribosomal protein</keyword>
<dbReference type="InterPro" id="IPR023798">
    <property type="entry name" value="Ribosomal_uS7_dom"/>
</dbReference>
<dbReference type="InterPro" id="IPR026018">
    <property type="entry name" value="Ribosomal_uS7_arc"/>
</dbReference>
<dbReference type="PANTHER" id="PTHR11205">
    <property type="entry name" value="RIBOSOMAL PROTEIN S7"/>
    <property type="match status" value="1"/>
</dbReference>
<dbReference type="GO" id="GO:0019843">
    <property type="term" value="F:rRNA binding"/>
    <property type="evidence" value="ECO:0007669"/>
    <property type="project" value="UniProtKB-UniRule"/>
</dbReference>
<evidence type="ECO:0000256" key="9">
    <source>
        <dbReference type="RuleBase" id="RU003621"/>
    </source>
</evidence>
<protein>
    <recommendedName>
        <fullName evidence="7">Small ribosomal subunit protein uS7</fullName>
    </recommendedName>
</protein>
<dbReference type="SUPFAM" id="SSF47973">
    <property type="entry name" value="Ribosomal protein S7"/>
    <property type="match status" value="1"/>
</dbReference>
<reference evidence="11" key="1">
    <citation type="journal article" date="2020" name="bioRxiv">
        <title>A rank-normalized archaeal taxonomy based on genome phylogeny resolves widespread incomplete and uneven classifications.</title>
        <authorList>
            <person name="Rinke C."/>
            <person name="Chuvochina M."/>
            <person name="Mussig A.J."/>
            <person name="Chaumeil P.-A."/>
            <person name="Waite D.W."/>
            <person name="Whitman W.B."/>
            <person name="Parks D.H."/>
            <person name="Hugenholtz P."/>
        </authorList>
    </citation>
    <scope>NUCLEOTIDE SEQUENCE</scope>
    <source>
        <strain evidence="11">UBA12518</strain>
    </source>
</reference>
<comment type="similarity">
    <text evidence="1 7 8">Belongs to the universal ribosomal protein uS7 family.</text>
</comment>
<gene>
    <name evidence="7" type="primary">rps7</name>
    <name evidence="11" type="ORF">HA299_03020</name>
</gene>
<proteinExistence type="inferred from homology"/>
<dbReference type="Proteomes" id="UP000600363">
    <property type="component" value="Unassembled WGS sequence"/>
</dbReference>
<keyword evidence="6 7" id="KW-0687">Ribonucleoprotein</keyword>
<feature type="domain" description="Small ribosomal subunit protein uS7" evidence="10">
    <location>
        <begin position="22"/>
        <end position="186"/>
    </location>
</feature>
<keyword evidence="3 7" id="KW-0699">rRNA-binding</keyword>
<dbReference type="RefSeq" id="WP_042687321.1">
    <property type="nucleotide sequence ID" value="NZ_DUIH01000011.1"/>
</dbReference>
<evidence type="ECO:0000313" key="11">
    <source>
        <dbReference type="EMBL" id="HIH69581.1"/>
    </source>
</evidence>
<dbReference type="PROSITE" id="PS00052">
    <property type="entry name" value="RIBOSOMAL_S7"/>
    <property type="match status" value="1"/>
</dbReference>
<comment type="caution">
    <text evidence="11">The sequence shown here is derived from an EMBL/GenBank/DDBJ whole genome shotgun (WGS) entry which is preliminary data.</text>
</comment>
<dbReference type="PIRSF" id="PIRSF002122">
    <property type="entry name" value="RPS7p_RPS7a_RPS5e_RPS7o"/>
    <property type="match status" value="1"/>
</dbReference>
<dbReference type="NCBIfam" id="TIGR01028">
    <property type="entry name" value="uS7_euk_arch"/>
    <property type="match status" value="1"/>
</dbReference>
<dbReference type="InterPro" id="IPR000235">
    <property type="entry name" value="Ribosomal_uS7"/>
</dbReference>
<evidence type="ECO:0000313" key="12">
    <source>
        <dbReference type="Proteomes" id="UP000600363"/>
    </source>
</evidence>
<dbReference type="InterPro" id="IPR020606">
    <property type="entry name" value="Ribosomal_uS7_CS"/>
</dbReference>
<dbReference type="HAMAP" id="MF_00480_A">
    <property type="entry name" value="Ribosomal_uS7_A"/>
    <property type="match status" value="1"/>
</dbReference>
<evidence type="ECO:0000256" key="8">
    <source>
        <dbReference type="RuleBase" id="RU003619"/>
    </source>
</evidence>
<evidence type="ECO:0000256" key="7">
    <source>
        <dbReference type="HAMAP-Rule" id="MF_00480"/>
    </source>
</evidence>
<dbReference type="NCBIfam" id="NF003106">
    <property type="entry name" value="PRK04027.1"/>
    <property type="match status" value="1"/>
</dbReference>
<organism evidence="11 12">
    <name type="scientific">Methermicoccus shengliensis</name>
    <dbReference type="NCBI Taxonomy" id="660064"/>
    <lineage>
        <taxon>Archaea</taxon>
        <taxon>Methanobacteriati</taxon>
        <taxon>Methanobacteriota</taxon>
        <taxon>Stenosarchaea group</taxon>
        <taxon>Methanomicrobia</taxon>
        <taxon>Methanosarcinales</taxon>
        <taxon>Methermicoccaceae</taxon>
        <taxon>Methermicoccus</taxon>
    </lineage>
</organism>
<sequence>MAKIFDKWELDEVEVRDPGLVRYVNLKPVLVPHSMGRHAKQVFNKSELCIVERLINKMMRKEHNTGKKMKAYNIVRDAFEIIYQRTKRNPVQVLVEAIANAGPREEIVRLKYGGIAVPKAVDTSAQRRVDQALMFIAKGAWATSFKSRRSIAEALASEIIAAAEYDARSFAISQKDAKERVAKGAR</sequence>
<dbReference type="Gene3D" id="1.10.455.10">
    <property type="entry name" value="Ribosomal protein S7 domain"/>
    <property type="match status" value="1"/>
</dbReference>
<evidence type="ECO:0000256" key="3">
    <source>
        <dbReference type="ARBA" id="ARBA00022730"/>
    </source>
</evidence>
<evidence type="ECO:0000259" key="10">
    <source>
        <dbReference type="Pfam" id="PF00177"/>
    </source>
</evidence>
<name>A0A832RWE0_9EURY</name>
<evidence type="ECO:0000256" key="6">
    <source>
        <dbReference type="ARBA" id="ARBA00023274"/>
    </source>
</evidence>
<evidence type="ECO:0000256" key="1">
    <source>
        <dbReference type="ARBA" id="ARBA00007151"/>
    </source>
</evidence>
<dbReference type="CDD" id="cd14867">
    <property type="entry name" value="uS7_Eukaryote"/>
    <property type="match status" value="1"/>
</dbReference>
<evidence type="ECO:0000256" key="5">
    <source>
        <dbReference type="ARBA" id="ARBA00022980"/>
    </source>
</evidence>
<evidence type="ECO:0000256" key="2">
    <source>
        <dbReference type="ARBA" id="ARBA00011458"/>
    </source>
</evidence>
<dbReference type="GO" id="GO:0003735">
    <property type="term" value="F:structural constituent of ribosome"/>
    <property type="evidence" value="ECO:0007669"/>
    <property type="project" value="UniProtKB-UniRule"/>
</dbReference>
<evidence type="ECO:0000256" key="4">
    <source>
        <dbReference type="ARBA" id="ARBA00022884"/>
    </source>
</evidence>
<keyword evidence="4 7" id="KW-0694">RNA-binding</keyword>